<evidence type="ECO:0000256" key="3">
    <source>
        <dbReference type="ARBA" id="ARBA00022722"/>
    </source>
</evidence>
<dbReference type="EMBL" id="JAUCMX010000009">
    <property type="protein sequence ID" value="KAK3535509.1"/>
    <property type="molecule type" value="Genomic_DNA"/>
</dbReference>
<evidence type="ECO:0000256" key="4">
    <source>
        <dbReference type="ARBA" id="ARBA00022759"/>
    </source>
</evidence>
<dbReference type="InterPro" id="IPR041373">
    <property type="entry name" value="RT_RNaseH"/>
</dbReference>
<comment type="caution">
    <text evidence="9">The sequence shown here is derived from an EMBL/GenBank/DDBJ whole genome shotgun (WGS) entry which is preliminary data.</text>
</comment>
<evidence type="ECO:0000256" key="6">
    <source>
        <dbReference type="ARBA" id="ARBA00022918"/>
    </source>
</evidence>
<keyword evidence="4" id="KW-0255">Endonuclease</keyword>
<dbReference type="CDD" id="cd09274">
    <property type="entry name" value="RNase_HI_RT_Ty3"/>
    <property type="match status" value="1"/>
</dbReference>
<evidence type="ECO:0000256" key="2">
    <source>
        <dbReference type="ARBA" id="ARBA00022695"/>
    </source>
</evidence>
<organism evidence="9 10">
    <name type="scientific">Hemibagrus guttatus</name>
    <dbReference type="NCBI Taxonomy" id="175788"/>
    <lineage>
        <taxon>Eukaryota</taxon>
        <taxon>Metazoa</taxon>
        <taxon>Chordata</taxon>
        <taxon>Craniata</taxon>
        <taxon>Vertebrata</taxon>
        <taxon>Euteleostomi</taxon>
        <taxon>Actinopterygii</taxon>
        <taxon>Neopterygii</taxon>
        <taxon>Teleostei</taxon>
        <taxon>Ostariophysi</taxon>
        <taxon>Siluriformes</taxon>
        <taxon>Bagridae</taxon>
        <taxon>Hemibagrus</taxon>
    </lineage>
</organism>
<evidence type="ECO:0000259" key="8">
    <source>
        <dbReference type="Pfam" id="PF17917"/>
    </source>
</evidence>
<gene>
    <name evidence="9" type="ORF">QTP70_016923</name>
</gene>
<keyword evidence="1" id="KW-0808">Transferase</keyword>
<name>A0AAE0QWZ1_9TELE</name>
<dbReference type="Pfam" id="PF17917">
    <property type="entry name" value="RT_RNaseH"/>
    <property type="match status" value="1"/>
</dbReference>
<keyword evidence="6" id="KW-0695">RNA-directed DNA polymerase</keyword>
<reference evidence="9" key="1">
    <citation type="submission" date="2023-06" db="EMBL/GenBank/DDBJ databases">
        <title>Male Hemibagrus guttatus genome.</title>
        <authorList>
            <person name="Bian C."/>
        </authorList>
    </citation>
    <scope>NUCLEOTIDE SEQUENCE</scope>
    <source>
        <strain evidence="9">Male_cb2023</strain>
        <tissue evidence="9">Muscle</tissue>
    </source>
</reference>
<dbReference type="InterPro" id="IPR043502">
    <property type="entry name" value="DNA/RNA_pol_sf"/>
</dbReference>
<evidence type="ECO:0000313" key="10">
    <source>
        <dbReference type="Proteomes" id="UP001274896"/>
    </source>
</evidence>
<dbReference type="AlphaFoldDB" id="A0AAE0QWZ1"/>
<dbReference type="SUPFAM" id="SSF56672">
    <property type="entry name" value="DNA/RNA polymerases"/>
    <property type="match status" value="1"/>
</dbReference>
<feature type="region of interest" description="Disordered" evidence="7">
    <location>
        <begin position="222"/>
        <end position="244"/>
    </location>
</feature>
<keyword evidence="3" id="KW-0540">Nuclease</keyword>
<keyword evidence="2" id="KW-0548">Nucleotidyltransferase</keyword>
<feature type="compositionally biased region" description="Low complexity" evidence="7">
    <location>
        <begin position="222"/>
        <end position="237"/>
    </location>
</feature>
<dbReference type="Gene3D" id="3.10.20.370">
    <property type="match status" value="1"/>
</dbReference>
<dbReference type="Gene3D" id="3.10.10.10">
    <property type="entry name" value="HIV Type 1 Reverse Transcriptase, subunit A, domain 1"/>
    <property type="match status" value="1"/>
</dbReference>
<accession>A0AAE0QWZ1</accession>
<evidence type="ECO:0000313" key="9">
    <source>
        <dbReference type="EMBL" id="KAK3535509.1"/>
    </source>
</evidence>
<evidence type="ECO:0000256" key="5">
    <source>
        <dbReference type="ARBA" id="ARBA00022801"/>
    </source>
</evidence>
<evidence type="ECO:0000256" key="1">
    <source>
        <dbReference type="ARBA" id="ARBA00022679"/>
    </source>
</evidence>
<sequence>MAVVVNPGLDRSEPCPCLGYSDHISVMRIPADALPDAERLLCSVLSAIVPTCLKTMTIVPMPKSSMVSCFNDYRPIALTLIVMKCFERLIRKHIKTQLPPSLDPMKFAYHPNHSMDDAITITLHLALRHLDNKDTYVRMLFIDFNSAFNTNIPQHLIEMLRLLGMNTSLSLRMDPATTASGGPPLQDTLPSTDPAELREIIMRQGALIHSFQDQVEALQSQLRSASAAAPSRDPPAACGEPPHLAMPDKYDGAADRCRGFLRQCEVFFSHQPGIYHEDGFFFVGKKDGGLRPCIDYRGFNAITNIINNFYQQFIRNYSSRLKECFTTAPILRHPDPDLPFVVEVDASSSGIGAVLSQRHGEPGMLHLCAFYSQKLTAAEANYDVGNRELLSIKAALEEWRHWLEGARPPFLVLTDHRNLKYLHGAKWLNPRQARWALFFTRFQFSVTYRPGSKNCKADALSRQFEASSKSVQPDLILPATAILAPVWWGLMEET</sequence>
<feature type="domain" description="Reverse transcriptase RNase H-like" evidence="8">
    <location>
        <begin position="335"/>
        <end position="442"/>
    </location>
</feature>
<dbReference type="GO" id="GO:0003964">
    <property type="term" value="F:RNA-directed DNA polymerase activity"/>
    <property type="evidence" value="ECO:0007669"/>
    <property type="project" value="UniProtKB-KW"/>
</dbReference>
<evidence type="ECO:0000256" key="7">
    <source>
        <dbReference type="SAM" id="MobiDB-lite"/>
    </source>
</evidence>
<dbReference type="GO" id="GO:0016787">
    <property type="term" value="F:hydrolase activity"/>
    <property type="evidence" value="ECO:0007669"/>
    <property type="project" value="UniProtKB-KW"/>
</dbReference>
<keyword evidence="5" id="KW-0378">Hydrolase</keyword>
<dbReference type="Proteomes" id="UP001274896">
    <property type="component" value="Unassembled WGS sequence"/>
</dbReference>
<dbReference type="PANTHER" id="PTHR34072:SF42">
    <property type="entry name" value="INTEGRASE CATALYTIC DOMAIN-CONTAINING PROTEIN"/>
    <property type="match status" value="1"/>
</dbReference>
<dbReference type="PANTHER" id="PTHR34072">
    <property type="entry name" value="ENZYMATIC POLYPROTEIN-RELATED"/>
    <property type="match status" value="1"/>
</dbReference>
<dbReference type="GO" id="GO:0004519">
    <property type="term" value="F:endonuclease activity"/>
    <property type="evidence" value="ECO:0007669"/>
    <property type="project" value="UniProtKB-KW"/>
</dbReference>
<protein>
    <recommendedName>
        <fullName evidence="8">Reverse transcriptase RNase H-like domain-containing protein</fullName>
    </recommendedName>
</protein>
<keyword evidence="10" id="KW-1185">Reference proteome</keyword>
<proteinExistence type="predicted"/>